<dbReference type="Gene3D" id="2.130.10.10">
    <property type="entry name" value="YVTN repeat-like/Quinoprotein amine dehydrogenase"/>
    <property type="match status" value="1"/>
</dbReference>
<keyword evidence="9" id="KW-0906">Nuclear pore complex</keyword>
<reference evidence="13 14" key="1">
    <citation type="journal article" date="2018" name="BMC Genomics">
        <title>Comparative genome analyses reveal sequence features reflecting distinct modes of host-adaptation between dicot and monocot powdery mildew.</title>
        <authorList>
            <person name="Wu Y."/>
            <person name="Ma X."/>
            <person name="Pan Z."/>
            <person name="Kale S.D."/>
            <person name="Song Y."/>
            <person name="King H."/>
            <person name="Zhang Q."/>
            <person name="Presley C."/>
            <person name="Deng X."/>
            <person name="Wei C.I."/>
            <person name="Xiao S."/>
        </authorList>
    </citation>
    <scope>NUCLEOTIDE SEQUENCE [LARGE SCALE GENOMIC DNA]</scope>
    <source>
        <strain evidence="13">UMSG3</strain>
    </source>
</reference>
<dbReference type="GO" id="GO:0051028">
    <property type="term" value="P:mRNA transport"/>
    <property type="evidence" value="ECO:0007669"/>
    <property type="project" value="UniProtKB-KW"/>
</dbReference>
<feature type="region of interest" description="Disordered" evidence="12">
    <location>
        <begin position="321"/>
        <end position="343"/>
    </location>
</feature>
<dbReference type="GO" id="GO:0035859">
    <property type="term" value="C:Seh1-associated complex"/>
    <property type="evidence" value="ECO:0007669"/>
    <property type="project" value="TreeGrafter"/>
</dbReference>
<evidence type="ECO:0000256" key="10">
    <source>
        <dbReference type="ARBA" id="ARBA00023242"/>
    </source>
</evidence>
<dbReference type="GO" id="GO:0031080">
    <property type="term" value="C:nuclear pore outer ring"/>
    <property type="evidence" value="ECO:0007669"/>
    <property type="project" value="TreeGrafter"/>
</dbReference>
<evidence type="ECO:0000313" key="13">
    <source>
        <dbReference type="EMBL" id="RKF61882.1"/>
    </source>
</evidence>
<organism evidence="13 14">
    <name type="scientific">Golovinomyces cichoracearum</name>
    <dbReference type="NCBI Taxonomy" id="62708"/>
    <lineage>
        <taxon>Eukaryota</taxon>
        <taxon>Fungi</taxon>
        <taxon>Dikarya</taxon>
        <taxon>Ascomycota</taxon>
        <taxon>Pezizomycotina</taxon>
        <taxon>Leotiomycetes</taxon>
        <taxon>Erysiphales</taxon>
        <taxon>Erysiphaceae</taxon>
        <taxon>Golovinomyces</taxon>
    </lineage>
</organism>
<dbReference type="GO" id="GO:0005198">
    <property type="term" value="F:structural molecule activity"/>
    <property type="evidence" value="ECO:0007669"/>
    <property type="project" value="InterPro"/>
</dbReference>
<keyword evidence="7" id="KW-0653">Protein transport</keyword>
<comment type="similarity">
    <text evidence="2">Belongs to the WD repeat SEC13 family.</text>
</comment>
<keyword evidence="4 11" id="KW-0853">WD repeat</keyword>
<evidence type="ECO:0000256" key="7">
    <source>
        <dbReference type="ARBA" id="ARBA00022927"/>
    </source>
</evidence>
<keyword evidence="6" id="KW-0509">mRNA transport</keyword>
<evidence type="ECO:0000313" key="14">
    <source>
        <dbReference type="Proteomes" id="UP000283383"/>
    </source>
</evidence>
<dbReference type="AlphaFoldDB" id="A0A420HWW4"/>
<dbReference type="InterPro" id="IPR037363">
    <property type="entry name" value="Sec13/Seh1_fam"/>
</dbReference>
<name>A0A420HWW4_9PEZI</name>
<comment type="caution">
    <text evidence="13">The sequence shown here is derived from an EMBL/GenBank/DDBJ whole genome shotgun (WGS) entry which is preliminary data.</text>
</comment>
<keyword evidence="8" id="KW-0811">Translocation</keyword>
<dbReference type="Proteomes" id="UP000283383">
    <property type="component" value="Unassembled WGS sequence"/>
</dbReference>
<evidence type="ECO:0000256" key="12">
    <source>
        <dbReference type="SAM" id="MobiDB-lite"/>
    </source>
</evidence>
<dbReference type="Pfam" id="PF00400">
    <property type="entry name" value="WD40"/>
    <property type="match status" value="3"/>
</dbReference>
<accession>A0A420HWW4</accession>
<dbReference type="GO" id="GO:0034198">
    <property type="term" value="P:cellular response to amino acid starvation"/>
    <property type="evidence" value="ECO:0007669"/>
    <property type="project" value="TreeGrafter"/>
</dbReference>
<evidence type="ECO:0000256" key="5">
    <source>
        <dbReference type="ARBA" id="ARBA00022737"/>
    </source>
</evidence>
<evidence type="ECO:0000256" key="8">
    <source>
        <dbReference type="ARBA" id="ARBA00023010"/>
    </source>
</evidence>
<comment type="subcellular location">
    <subcellularLocation>
        <location evidence="1">Nucleus</location>
        <location evidence="1">Nuclear pore complex</location>
    </subcellularLocation>
</comment>
<dbReference type="SUPFAM" id="SSF50978">
    <property type="entry name" value="WD40 repeat-like"/>
    <property type="match status" value="1"/>
</dbReference>
<dbReference type="PROSITE" id="PS50082">
    <property type="entry name" value="WD_REPEATS_2"/>
    <property type="match status" value="1"/>
</dbReference>
<evidence type="ECO:0000256" key="9">
    <source>
        <dbReference type="ARBA" id="ARBA00023132"/>
    </source>
</evidence>
<evidence type="ECO:0000256" key="2">
    <source>
        <dbReference type="ARBA" id="ARBA00010102"/>
    </source>
</evidence>
<protein>
    <submittedName>
        <fullName evidence="13">Nucleoporin SEH1</fullName>
    </submittedName>
</protein>
<keyword evidence="10" id="KW-0539">Nucleus</keyword>
<dbReference type="SMART" id="SM00320">
    <property type="entry name" value="WD40"/>
    <property type="match status" value="5"/>
</dbReference>
<evidence type="ECO:0000256" key="3">
    <source>
        <dbReference type="ARBA" id="ARBA00022448"/>
    </source>
</evidence>
<dbReference type="PANTHER" id="PTHR11024">
    <property type="entry name" value="NUCLEAR PORE COMPLEX PROTEIN SEC13 / SEH1 FAMILY MEMBER"/>
    <property type="match status" value="1"/>
</dbReference>
<dbReference type="GO" id="GO:1904263">
    <property type="term" value="P:positive regulation of TORC1 signaling"/>
    <property type="evidence" value="ECO:0007669"/>
    <property type="project" value="TreeGrafter"/>
</dbReference>
<dbReference type="STRING" id="62708.A0A420HWW4"/>
<proteinExistence type="inferred from homology"/>
<dbReference type="EMBL" id="MCBQ01015220">
    <property type="protein sequence ID" value="RKF61882.1"/>
    <property type="molecule type" value="Genomic_DNA"/>
</dbReference>
<dbReference type="InterPro" id="IPR036322">
    <property type="entry name" value="WD40_repeat_dom_sf"/>
</dbReference>
<keyword evidence="5" id="KW-0677">Repeat</keyword>
<dbReference type="GO" id="GO:0015031">
    <property type="term" value="P:protein transport"/>
    <property type="evidence" value="ECO:0007669"/>
    <property type="project" value="UniProtKB-KW"/>
</dbReference>
<dbReference type="PANTHER" id="PTHR11024:SF3">
    <property type="entry name" value="NUCLEOPORIN SEH1"/>
    <property type="match status" value="1"/>
</dbReference>
<evidence type="ECO:0000256" key="1">
    <source>
        <dbReference type="ARBA" id="ARBA00004567"/>
    </source>
</evidence>
<evidence type="ECO:0000256" key="11">
    <source>
        <dbReference type="PROSITE-ProRule" id="PRU00221"/>
    </source>
</evidence>
<sequence>MNDQATRGDPSAFRLLQHGHRDMVSATAFNRYGNRFGTGSVDGTIKIHNKHKDGSWSICDTWSAHSSEIHQIQWLPVAIYPNLIASLAADGKFKIWAEDPTISPGKGKRFNSWGNKTVFELFSVSRSPYLSFSITHISLSRHTFLAIINRSGTVFIYENDEPENLDSWHEIDSFVVCEKPARGEEISFKIAFDPNLNPTYTAILQGVPKDALGLVVASMYTASVWRTREITQCVSLGSTNTKEFYRAVELKGHKGLVRDIAWAPGNIRGHDVIATVCKDGFLRIFKVWTPPKNMQKDEEMALNKEDVQIQNQDPLFPQSVEAGIKRPSSSPGSEPVETPATLEEKKNNKVLHIAKEVALLNMDEGRLPPWKVEFDADGTLLGSTSDDGKVCLWKRDINGTWTKYSELAMAKDDIT</sequence>
<evidence type="ECO:0000256" key="6">
    <source>
        <dbReference type="ARBA" id="ARBA00022816"/>
    </source>
</evidence>
<dbReference type="InterPro" id="IPR001680">
    <property type="entry name" value="WD40_rpt"/>
</dbReference>
<dbReference type="InterPro" id="IPR015943">
    <property type="entry name" value="WD40/YVTN_repeat-like_dom_sf"/>
</dbReference>
<evidence type="ECO:0000256" key="4">
    <source>
        <dbReference type="ARBA" id="ARBA00022574"/>
    </source>
</evidence>
<keyword evidence="14" id="KW-1185">Reference proteome</keyword>
<keyword evidence="3" id="KW-0813">Transport</keyword>
<feature type="repeat" description="WD" evidence="11">
    <location>
        <begin position="17"/>
        <end position="47"/>
    </location>
</feature>
<gene>
    <name evidence="13" type="ORF">GcM3_152010</name>
</gene>